<dbReference type="RefSeq" id="WP_089761677.1">
    <property type="nucleotide sequence ID" value="NZ_FNGO01000025.1"/>
</dbReference>
<dbReference type="Gene3D" id="3.40.50.2000">
    <property type="entry name" value="Glycogen Phosphorylase B"/>
    <property type="match status" value="1"/>
</dbReference>
<proteinExistence type="predicted"/>
<evidence type="ECO:0000313" key="1">
    <source>
        <dbReference type="EMBL" id="SDM29255.1"/>
    </source>
</evidence>
<sequence>MSDELIHVLGQRPACTGSGMYLQACYKEAEKRGYDQKVIAAAQQGSGRSDCEDFRDDFLPVEFMSDQLPFPIFGMSDNMPYRSRTYASLKAEEKSRILDLYLNRIEKAASELTDPVILCHHLWLVTAAAARRFDNYRVIGISHGTGLRQVQKNPRFAGEVKEGAANLDRIFALNRHQQRQIAERLDYDPGKIVVTGLGYNLSSFFFPTEEDLEKRHRRKRSEIVYVGKLSRQLEQVDDLWFLEDEKYRRAVKSLSWSGVFRRLEQHF</sequence>
<dbReference type="SUPFAM" id="SSF53756">
    <property type="entry name" value="UDP-Glycosyltransferase/glycogen phosphorylase"/>
    <property type="match status" value="1"/>
</dbReference>
<evidence type="ECO:0000313" key="2">
    <source>
        <dbReference type="Proteomes" id="UP000199476"/>
    </source>
</evidence>
<organism evidence="1 2">
    <name type="scientific">Halarsenatibacter silvermanii</name>
    <dbReference type="NCBI Taxonomy" id="321763"/>
    <lineage>
        <taxon>Bacteria</taxon>
        <taxon>Bacillati</taxon>
        <taxon>Bacillota</taxon>
        <taxon>Clostridia</taxon>
        <taxon>Halanaerobiales</taxon>
        <taxon>Halarsenatibacteraceae</taxon>
        <taxon>Halarsenatibacter</taxon>
    </lineage>
</organism>
<protein>
    <recommendedName>
        <fullName evidence="3">Glycosyltransferase Family 4</fullName>
    </recommendedName>
</protein>
<keyword evidence="2" id="KW-1185">Reference proteome</keyword>
<name>A0A1G9S3D1_9FIRM</name>
<accession>A0A1G9S3D1</accession>
<dbReference type="STRING" id="321763.SAMN04488692_12511"/>
<reference evidence="1 2" key="1">
    <citation type="submission" date="2016-10" db="EMBL/GenBank/DDBJ databases">
        <authorList>
            <person name="de Groot N.N."/>
        </authorList>
    </citation>
    <scope>NUCLEOTIDE SEQUENCE [LARGE SCALE GENOMIC DNA]</scope>
    <source>
        <strain evidence="1 2">SLAS-1</strain>
    </source>
</reference>
<evidence type="ECO:0008006" key="3">
    <source>
        <dbReference type="Google" id="ProtNLM"/>
    </source>
</evidence>
<gene>
    <name evidence="1" type="ORF">SAMN04488692_12511</name>
</gene>
<dbReference type="EMBL" id="FNGO01000025">
    <property type="protein sequence ID" value="SDM29255.1"/>
    <property type="molecule type" value="Genomic_DNA"/>
</dbReference>
<dbReference type="Proteomes" id="UP000199476">
    <property type="component" value="Unassembled WGS sequence"/>
</dbReference>
<dbReference type="OrthoDB" id="9804196at2"/>
<dbReference type="AlphaFoldDB" id="A0A1G9S3D1"/>